<dbReference type="Gramene" id="OMERI04G22470.1">
    <property type="protein sequence ID" value="OMERI04G22470.1"/>
    <property type="gene ID" value="OMERI04G22470"/>
</dbReference>
<dbReference type="EnsemblPlants" id="OMERI04G22470.1">
    <property type="protein sequence ID" value="OMERI04G22470.1"/>
    <property type="gene ID" value="OMERI04G22470"/>
</dbReference>
<reference evidence="2" key="2">
    <citation type="submission" date="2018-05" db="EMBL/GenBank/DDBJ databases">
        <title>OmerRS3 (Oryza meridionalis Reference Sequence Version 3).</title>
        <authorList>
            <person name="Zhang J."/>
            <person name="Kudrna D."/>
            <person name="Lee S."/>
            <person name="Talag J."/>
            <person name="Welchert J."/>
            <person name="Wing R.A."/>
        </authorList>
    </citation>
    <scope>NUCLEOTIDE SEQUENCE [LARGE SCALE GENOMIC DNA]</scope>
    <source>
        <strain evidence="2">cv. OR44</strain>
    </source>
</reference>
<proteinExistence type="predicted"/>
<keyword evidence="3" id="KW-1185">Reference proteome</keyword>
<protein>
    <submittedName>
        <fullName evidence="2">Uncharacterized protein</fullName>
    </submittedName>
</protein>
<dbReference type="HOGENOM" id="CLU_078371_0_0_1"/>
<feature type="region of interest" description="Disordered" evidence="1">
    <location>
        <begin position="260"/>
        <end position="279"/>
    </location>
</feature>
<accession>A0A0E0DJ08</accession>
<dbReference type="AlphaFoldDB" id="A0A0E0DJ08"/>
<evidence type="ECO:0000256" key="1">
    <source>
        <dbReference type="SAM" id="MobiDB-lite"/>
    </source>
</evidence>
<name>A0A0E0DJ08_9ORYZ</name>
<reference evidence="2" key="1">
    <citation type="submission" date="2015-04" db="UniProtKB">
        <authorList>
            <consortium name="EnsemblPlants"/>
        </authorList>
    </citation>
    <scope>IDENTIFICATION</scope>
</reference>
<organism evidence="2">
    <name type="scientific">Oryza meridionalis</name>
    <dbReference type="NCBI Taxonomy" id="40149"/>
    <lineage>
        <taxon>Eukaryota</taxon>
        <taxon>Viridiplantae</taxon>
        <taxon>Streptophyta</taxon>
        <taxon>Embryophyta</taxon>
        <taxon>Tracheophyta</taxon>
        <taxon>Spermatophyta</taxon>
        <taxon>Magnoliopsida</taxon>
        <taxon>Liliopsida</taxon>
        <taxon>Poales</taxon>
        <taxon>Poaceae</taxon>
        <taxon>BOP clade</taxon>
        <taxon>Oryzoideae</taxon>
        <taxon>Oryzeae</taxon>
        <taxon>Oryzinae</taxon>
        <taxon>Oryza</taxon>
    </lineage>
</organism>
<evidence type="ECO:0000313" key="2">
    <source>
        <dbReference type="EnsemblPlants" id="OMERI04G22470.1"/>
    </source>
</evidence>
<evidence type="ECO:0000313" key="3">
    <source>
        <dbReference type="Proteomes" id="UP000008021"/>
    </source>
</evidence>
<dbReference type="Proteomes" id="UP000008021">
    <property type="component" value="Chromosome 4"/>
</dbReference>
<sequence>MAMTLRFPAGGATSVPAAMPHRIPAATAPSRFPAGGVTSVPAAMAMTLRFPAGGATSVPAAMPHRVPMATAPSRLPATVAMALISSPSAAIRLTPINSATQFDVLRLRARRTDGEDDVSALPEIDGAASALPCTASTASPRSCVAGFPNTQSAFRNTRLSLLGWILKLVQERFSGDPSLLSSLLVLLIDGWQTAYFKEAVERRIKGSMRIPPCILTIFTFCAAVATLLYKAVKASEEFDGIVSHLIKKFEKLLESHDVKTQSEKLPEPREAKSQAKEVKTQDKKLQVIQWTSLDKLVDLNILQGTSTVD</sequence>